<dbReference type="AlphaFoldDB" id="A0AAP0KTD5"/>
<protein>
    <recommendedName>
        <fullName evidence="1">Transposase (putative) gypsy type domain-containing protein</fullName>
    </recommendedName>
</protein>
<sequence length="342" mass="38566">MAEGRNNQTLHSSLEAFNFPFSIIDPREIESIVNDFCIRLPYRCRVALPSERTCNATKDLCVFKAALVAGFRLPPHPFISELLCSYGVHPAQLTPNSWRLVNCFIVKCTQLGLPLSDNVFRHVFITRKSNANFPRWVTFRHRPRVGPIFDTVLISHGIPSTWKEGFIYIEWVDGDWSTCFPFSWAIVRSSSKKYHMSSQEMGIHVALCADKGQIIAVLLLKGSVLVECGISHLDEEGNEMISRDLVLYGSTPRDRDATAGFDTEQSLSLAYQAAAMYGKVVELLGPEFDFTRKQAEEVKHRMFQRTWEGVNVGTSDVVSSSTLEVVKDDTPDVATFHLLENQ</sequence>
<evidence type="ECO:0000259" key="1">
    <source>
        <dbReference type="Pfam" id="PF04195"/>
    </source>
</evidence>
<gene>
    <name evidence="2" type="ORF">Scep_004942</name>
</gene>
<evidence type="ECO:0000313" key="3">
    <source>
        <dbReference type="Proteomes" id="UP001419268"/>
    </source>
</evidence>
<comment type="caution">
    <text evidence="2">The sequence shown here is derived from an EMBL/GenBank/DDBJ whole genome shotgun (WGS) entry which is preliminary data.</text>
</comment>
<reference evidence="2 3" key="1">
    <citation type="submission" date="2024-01" db="EMBL/GenBank/DDBJ databases">
        <title>Genome assemblies of Stephania.</title>
        <authorList>
            <person name="Yang L."/>
        </authorList>
    </citation>
    <scope>NUCLEOTIDE SEQUENCE [LARGE SCALE GENOMIC DNA]</scope>
    <source>
        <strain evidence="2">JXDWG</strain>
        <tissue evidence="2">Leaf</tissue>
    </source>
</reference>
<keyword evidence="3" id="KW-1185">Reference proteome</keyword>
<dbReference type="InterPro" id="IPR007321">
    <property type="entry name" value="Transposase_28"/>
</dbReference>
<name>A0AAP0KTD5_9MAGN</name>
<evidence type="ECO:0000313" key="2">
    <source>
        <dbReference type="EMBL" id="KAK9158368.1"/>
    </source>
</evidence>
<organism evidence="2 3">
    <name type="scientific">Stephania cephalantha</name>
    <dbReference type="NCBI Taxonomy" id="152367"/>
    <lineage>
        <taxon>Eukaryota</taxon>
        <taxon>Viridiplantae</taxon>
        <taxon>Streptophyta</taxon>
        <taxon>Embryophyta</taxon>
        <taxon>Tracheophyta</taxon>
        <taxon>Spermatophyta</taxon>
        <taxon>Magnoliopsida</taxon>
        <taxon>Ranunculales</taxon>
        <taxon>Menispermaceae</taxon>
        <taxon>Menispermoideae</taxon>
        <taxon>Cissampelideae</taxon>
        <taxon>Stephania</taxon>
    </lineage>
</organism>
<dbReference type="EMBL" id="JBBNAG010000002">
    <property type="protein sequence ID" value="KAK9158368.1"/>
    <property type="molecule type" value="Genomic_DNA"/>
</dbReference>
<proteinExistence type="predicted"/>
<feature type="domain" description="Transposase (putative) gypsy type" evidence="1">
    <location>
        <begin position="62"/>
        <end position="127"/>
    </location>
</feature>
<dbReference type="Pfam" id="PF04195">
    <property type="entry name" value="Transposase_28"/>
    <property type="match status" value="1"/>
</dbReference>
<accession>A0AAP0KTD5</accession>
<dbReference type="Proteomes" id="UP001419268">
    <property type="component" value="Unassembled WGS sequence"/>
</dbReference>